<proteinExistence type="inferred from homology"/>
<dbReference type="InterPro" id="IPR001872">
    <property type="entry name" value="Peptidase_A8"/>
</dbReference>
<evidence type="ECO:0000256" key="4">
    <source>
        <dbReference type="ARBA" id="ARBA00022692"/>
    </source>
</evidence>
<dbReference type="EC" id="3.4.23.36" evidence="9"/>
<comment type="caution">
    <text evidence="12">The sequence shown here is derived from an EMBL/GenBank/DDBJ whole genome shotgun (WGS) entry which is preliminary data.</text>
</comment>
<evidence type="ECO:0000256" key="5">
    <source>
        <dbReference type="ARBA" id="ARBA00022750"/>
    </source>
</evidence>
<evidence type="ECO:0000256" key="8">
    <source>
        <dbReference type="ARBA" id="ARBA00023136"/>
    </source>
</evidence>
<evidence type="ECO:0000256" key="2">
    <source>
        <dbReference type="ARBA" id="ARBA00022475"/>
    </source>
</evidence>
<dbReference type="PRINTS" id="PR00781">
    <property type="entry name" value="LIPOSIGPTASE"/>
</dbReference>
<feature type="active site" evidence="9">
    <location>
        <position position="129"/>
    </location>
</feature>
<keyword evidence="8 9" id="KW-0472">Membrane</keyword>
<comment type="catalytic activity">
    <reaction evidence="9 10">
        <text>Release of signal peptides from bacterial membrane prolipoproteins. Hydrolyzes -Xaa-Yaa-Zaa-|-(S,diacylglyceryl)Cys-, in which Xaa is hydrophobic (preferably Leu), and Yaa (Ala or Ser) and Zaa (Gly or Ala) have small, neutral side chains.</text>
        <dbReference type="EC" id="3.4.23.36"/>
    </reaction>
</comment>
<evidence type="ECO:0000313" key="12">
    <source>
        <dbReference type="EMBL" id="MDN5211087.1"/>
    </source>
</evidence>
<comment type="function">
    <text evidence="9 10">This protein specifically catalyzes the removal of signal peptides from prolipoproteins.</text>
</comment>
<evidence type="ECO:0000256" key="6">
    <source>
        <dbReference type="ARBA" id="ARBA00022801"/>
    </source>
</evidence>
<evidence type="ECO:0000256" key="3">
    <source>
        <dbReference type="ARBA" id="ARBA00022670"/>
    </source>
</evidence>
<feature type="active site" evidence="9">
    <location>
        <position position="147"/>
    </location>
</feature>
<dbReference type="PANTHER" id="PTHR33695:SF1">
    <property type="entry name" value="LIPOPROTEIN SIGNAL PEPTIDASE"/>
    <property type="match status" value="1"/>
</dbReference>
<evidence type="ECO:0000256" key="1">
    <source>
        <dbReference type="ARBA" id="ARBA00006139"/>
    </source>
</evidence>
<evidence type="ECO:0000313" key="13">
    <source>
        <dbReference type="Proteomes" id="UP001172083"/>
    </source>
</evidence>
<evidence type="ECO:0000256" key="7">
    <source>
        <dbReference type="ARBA" id="ARBA00022989"/>
    </source>
</evidence>
<keyword evidence="4 9" id="KW-0812">Transmembrane</keyword>
<dbReference type="Proteomes" id="UP001172083">
    <property type="component" value="Unassembled WGS sequence"/>
</dbReference>
<dbReference type="Pfam" id="PF01252">
    <property type="entry name" value="Peptidase_A8"/>
    <property type="match status" value="1"/>
</dbReference>
<dbReference type="GO" id="GO:0004190">
    <property type="term" value="F:aspartic-type endopeptidase activity"/>
    <property type="evidence" value="ECO:0007669"/>
    <property type="project" value="UniProtKB-EC"/>
</dbReference>
<dbReference type="EMBL" id="JAUJEB010000001">
    <property type="protein sequence ID" value="MDN5211087.1"/>
    <property type="molecule type" value="Genomic_DNA"/>
</dbReference>
<dbReference type="PROSITE" id="PS00855">
    <property type="entry name" value="SPASE_II"/>
    <property type="match status" value="1"/>
</dbReference>
<keyword evidence="3 9" id="KW-0645">Protease</keyword>
<evidence type="ECO:0000256" key="9">
    <source>
        <dbReference type="HAMAP-Rule" id="MF_00161"/>
    </source>
</evidence>
<feature type="transmembrane region" description="Helical" evidence="9">
    <location>
        <begin position="76"/>
        <end position="94"/>
    </location>
</feature>
<keyword evidence="2 9" id="KW-1003">Cell membrane</keyword>
<feature type="transmembrane region" description="Helical" evidence="9">
    <location>
        <begin position="131"/>
        <end position="157"/>
    </location>
</feature>
<reference evidence="12" key="1">
    <citation type="submission" date="2023-06" db="EMBL/GenBank/DDBJ databases">
        <title>Genomic of Agaribacillus aureum.</title>
        <authorList>
            <person name="Wang G."/>
        </authorList>
    </citation>
    <scope>NUCLEOTIDE SEQUENCE</scope>
    <source>
        <strain evidence="12">BMA12</strain>
    </source>
</reference>
<evidence type="ECO:0000256" key="11">
    <source>
        <dbReference type="RuleBase" id="RU004181"/>
    </source>
</evidence>
<comment type="pathway">
    <text evidence="9">Protein modification; lipoprotein biosynthesis (signal peptide cleavage).</text>
</comment>
<dbReference type="NCBIfam" id="TIGR00077">
    <property type="entry name" value="lspA"/>
    <property type="match status" value="1"/>
</dbReference>
<protein>
    <recommendedName>
        <fullName evidence="9">Lipoprotein signal peptidase</fullName>
        <ecNumber evidence="9">3.4.23.36</ecNumber>
    </recommendedName>
    <alternativeName>
        <fullName evidence="9">Prolipoprotein signal peptidase</fullName>
    </alternativeName>
    <alternativeName>
        <fullName evidence="9">Signal peptidase II</fullName>
        <shortName evidence="9">SPase II</shortName>
    </alternativeName>
</protein>
<evidence type="ECO:0000256" key="10">
    <source>
        <dbReference type="RuleBase" id="RU000594"/>
    </source>
</evidence>
<keyword evidence="13" id="KW-1185">Reference proteome</keyword>
<dbReference type="RefSeq" id="WP_346756423.1">
    <property type="nucleotide sequence ID" value="NZ_JAUJEB010000001.1"/>
</dbReference>
<keyword evidence="5 9" id="KW-0064">Aspartyl protease</keyword>
<dbReference type="HAMAP" id="MF_00161">
    <property type="entry name" value="LspA"/>
    <property type="match status" value="1"/>
</dbReference>
<feature type="transmembrane region" description="Helical" evidence="9">
    <location>
        <begin position="12"/>
        <end position="30"/>
    </location>
</feature>
<name>A0ABT8L023_9BACT</name>
<comment type="subcellular location">
    <subcellularLocation>
        <location evidence="9">Cell membrane</location>
        <topology evidence="9">Multi-pass membrane protein</topology>
    </subcellularLocation>
</comment>
<organism evidence="12 13">
    <name type="scientific">Agaribacillus aureus</name>
    <dbReference type="NCBI Taxonomy" id="3051825"/>
    <lineage>
        <taxon>Bacteria</taxon>
        <taxon>Pseudomonadati</taxon>
        <taxon>Bacteroidota</taxon>
        <taxon>Cytophagia</taxon>
        <taxon>Cytophagales</taxon>
        <taxon>Splendidivirgaceae</taxon>
        <taxon>Agaribacillus</taxon>
    </lineage>
</organism>
<gene>
    <name evidence="9 12" type="primary">lspA</name>
    <name evidence="12" type="ORF">QQ020_03470</name>
</gene>
<keyword evidence="7 9" id="KW-1133">Transmembrane helix</keyword>
<comment type="similarity">
    <text evidence="1 9 11">Belongs to the peptidase A8 family.</text>
</comment>
<accession>A0ABT8L023</accession>
<sequence length="179" mass="19779">MGRYLVQRNMLRIILITFVIMINVGCDQISKNLVRDRLHYYQKISLVKDYFTLTKVENTGAFLGLGSNFPPLIKKVIFSILPAAVLVIALFVLLSKLNLGFYAIFGLCFMIGGGVGNVIDRIRYESVTDFLHIDLGIVSTGIFNLADVSIMLGLALLTIQHFFPKANTISASTGSPEDS</sequence>
<keyword evidence="6 9" id="KW-0378">Hydrolase</keyword>
<feature type="transmembrane region" description="Helical" evidence="9">
    <location>
        <begin position="101"/>
        <end position="119"/>
    </location>
</feature>
<dbReference type="PANTHER" id="PTHR33695">
    <property type="entry name" value="LIPOPROTEIN SIGNAL PEPTIDASE"/>
    <property type="match status" value="1"/>
</dbReference>